<dbReference type="InterPro" id="IPR011330">
    <property type="entry name" value="Glyco_hydro/deAcase_b/a-brl"/>
</dbReference>
<feature type="domain" description="NodB homology" evidence="8">
    <location>
        <begin position="94"/>
        <end position="272"/>
    </location>
</feature>
<dbReference type="Pfam" id="PF01522">
    <property type="entry name" value="Polysacc_deac_1"/>
    <property type="match status" value="1"/>
</dbReference>
<dbReference type="GO" id="GO:0016810">
    <property type="term" value="F:hydrolase activity, acting on carbon-nitrogen (but not peptide) bonds"/>
    <property type="evidence" value="ECO:0007669"/>
    <property type="project" value="InterPro"/>
</dbReference>
<dbReference type="InterPro" id="IPR002509">
    <property type="entry name" value="NODB_dom"/>
</dbReference>
<dbReference type="Gene3D" id="3.20.20.370">
    <property type="entry name" value="Glycoside hydrolase/deacetylase"/>
    <property type="match status" value="1"/>
</dbReference>
<gene>
    <name evidence="9" type="ORF">GCM10007301_42760</name>
</gene>
<dbReference type="AlphaFoldDB" id="A0A917C9H7"/>
<evidence type="ECO:0000256" key="3">
    <source>
        <dbReference type="ARBA" id="ARBA00020071"/>
    </source>
</evidence>
<evidence type="ECO:0000256" key="2">
    <source>
        <dbReference type="ARBA" id="ARBA00010973"/>
    </source>
</evidence>
<dbReference type="PANTHER" id="PTHR10587:SF133">
    <property type="entry name" value="CHITIN DEACETYLASE 1-RELATED"/>
    <property type="match status" value="1"/>
</dbReference>
<proteinExistence type="inferred from homology"/>
<comment type="function">
    <text evidence="1">Is involved in generating a small heat-stable compound (Nod), an acylated oligomer of N-acetylglucosamine, that stimulates mitosis in various plant protoplasts.</text>
</comment>
<comment type="caution">
    <text evidence="9">The sequence shown here is derived from an EMBL/GenBank/DDBJ whole genome shotgun (WGS) entry which is preliminary data.</text>
</comment>
<evidence type="ECO:0000256" key="4">
    <source>
        <dbReference type="ARBA" id="ARBA00022723"/>
    </source>
</evidence>
<feature type="compositionally biased region" description="Low complexity" evidence="7">
    <location>
        <begin position="314"/>
        <end position="331"/>
    </location>
</feature>
<reference evidence="9" key="2">
    <citation type="submission" date="2020-09" db="EMBL/GenBank/DDBJ databases">
        <authorList>
            <person name="Sun Q."/>
            <person name="Sedlacek I."/>
        </authorList>
    </citation>
    <scope>NUCLEOTIDE SEQUENCE</scope>
    <source>
        <strain evidence="9">CCM 7897</strain>
    </source>
</reference>
<dbReference type="InterPro" id="IPR050248">
    <property type="entry name" value="Polysacc_deacetylase_ArnD"/>
</dbReference>
<name>A0A917C9H7_9HYPH</name>
<reference evidence="9" key="1">
    <citation type="journal article" date="2014" name="Int. J. Syst. Evol. Microbiol.">
        <title>Complete genome sequence of Corynebacterium casei LMG S-19264T (=DSM 44701T), isolated from a smear-ripened cheese.</title>
        <authorList>
            <consortium name="US DOE Joint Genome Institute (JGI-PGF)"/>
            <person name="Walter F."/>
            <person name="Albersmeier A."/>
            <person name="Kalinowski J."/>
            <person name="Ruckert C."/>
        </authorList>
    </citation>
    <scope>NUCLEOTIDE SEQUENCE</scope>
    <source>
        <strain evidence="9">CCM 7897</strain>
    </source>
</reference>
<organism evidence="9 10">
    <name type="scientific">Azorhizobium oxalatiphilum</name>
    <dbReference type="NCBI Taxonomy" id="980631"/>
    <lineage>
        <taxon>Bacteria</taxon>
        <taxon>Pseudomonadati</taxon>
        <taxon>Pseudomonadota</taxon>
        <taxon>Alphaproteobacteria</taxon>
        <taxon>Hyphomicrobiales</taxon>
        <taxon>Xanthobacteraceae</taxon>
        <taxon>Azorhizobium</taxon>
    </lineage>
</organism>
<evidence type="ECO:0000313" key="10">
    <source>
        <dbReference type="Proteomes" id="UP000606044"/>
    </source>
</evidence>
<dbReference type="RefSeq" id="WP_188582386.1">
    <property type="nucleotide sequence ID" value="NZ_BMCT01000007.1"/>
</dbReference>
<evidence type="ECO:0000313" key="9">
    <source>
        <dbReference type="EMBL" id="GGF78223.1"/>
    </source>
</evidence>
<dbReference type="SUPFAM" id="SSF88713">
    <property type="entry name" value="Glycoside hydrolase/deacetylase"/>
    <property type="match status" value="1"/>
</dbReference>
<evidence type="ECO:0000259" key="8">
    <source>
        <dbReference type="PROSITE" id="PS51677"/>
    </source>
</evidence>
<comment type="similarity">
    <text evidence="2">Belongs to the polysaccharide deacetylase family.</text>
</comment>
<feature type="region of interest" description="Disordered" evidence="7">
    <location>
        <begin position="290"/>
        <end position="368"/>
    </location>
</feature>
<evidence type="ECO:0000256" key="1">
    <source>
        <dbReference type="ARBA" id="ARBA00003236"/>
    </source>
</evidence>
<feature type="region of interest" description="Disordered" evidence="7">
    <location>
        <begin position="1"/>
        <end position="35"/>
    </location>
</feature>
<dbReference type="GO" id="GO:0005975">
    <property type="term" value="P:carbohydrate metabolic process"/>
    <property type="evidence" value="ECO:0007669"/>
    <property type="project" value="InterPro"/>
</dbReference>
<accession>A0A917C9H7</accession>
<dbReference type="PANTHER" id="PTHR10587">
    <property type="entry name" value="GLYCOSYL TRANSFERASE-RELATED"/>
    <property type="match status" value="1"/>
</dbReference>
<evidence type="ECO:0000256" key="7">
    <source>
        <dbReference type="SAM" id="MobiDB-lite"/>
    </source>
</evidence>
<keyword evidence="10" id="KW-1185">Reference proteome</keyword>
<dbReference type="Proteomes" id="UP000606044">
    <property type="component" value="Unassembled WGS sequence"/>
</dbReference>
<evidence type="ECO:0000256" key="5">
    <source>
        <dbReference type="ARBA" id="ARBA00022801"/>
    </source>
</evidence>
<sequence>MASASAPAPTAIARVADAGPPAAKPETKPEAKLAQVTMPAVNSGTAATGQATAGGIAAAASPVFAPPVFGPQATPAPEAPKGPASYRSAEVDGPYIAITFDDGPNPETTPKLLKMLEARGIKATFFMLGSNAVANPDVVRAVAAAGHEIGNHSWNHPQLPKLTEAAVDKQIEDTNAAIQNVIGKKPIYLRPPYGAMTPALQRHVEQKYGMSLIYWSVDPLDWKIRDAESIYNQITTHVRPGSIILAHDIHATTVSAMPRVLDALIAKGYKFVTVSELIAMNKPKAVAALAPAATPAQPRKKPRPPQHNAANPRPANGTVAAANGAAKPANAQRPANSNAAVPGAPLSITPTGGQPLPPASVARNVGSY</sequence>
<dbReference type="PROSITE" id="PS51677">
    <property type="entry name" value="NODB"/>
    <property type="match status" value="1"/>
</dbReference>
<dbReference type="GO" id="GO:0046872">
    <property type="term" value="F:metal ion binding"/>
    <property type="evidence" value="ECO:0007669"/>
    <property type="project" value="UniProtKB-KW"/>
</dbReference>
<protein>
    <recommendedName>
        <fullName evidence="3">Chitooligosaccharide deacetylase</fullName>
    </recommendedName>
    <alternativeName>
        <fullName evidence="6">Nodulation protein B</fullName>
    </alternativeName>
</protein>
<dbReference type="GO" id="GO:0016020">
    <property type="term" value="C:membrane"/>
    <property type="evidence" value="ECO:0007669"/>
    <property type="project" value="TreeGrafter"/>
</dbReference>
<evidence type="ECO:0000256" key="6">
    <source>
        <dbReference type="ARBA" id="ARBA00032976"/>
    </source>
</evidence>
<keyword evidence="5" id="KW-0378">Hydrolase</keyword>
<dbReference type="EMBL" id="BMCT01000007">
    <property type="protein sequence ID" value="GGF78223.1"/>
    <property type="molecule type" value="Genomic_DNA"/>
</dbReference>
<keyword evidence="4" id="KW-0479">Metal-binding</keyword>
<feature type="compositionally biased region" description="Low complexity" evidence="7">
    <location>
        <begin position="1"/>
        <end position="21"/>
    </location>
</feature>